<comment type="caution">
    <text evidence="2">The sequence shown here is derived from an EMBL/GenBank/DDBJ whole genome shotgun (WGS) entry which is preliminary data.</text>
</comment>
<gene>
    <name evidence="2" type="ORF">BC659_1821</name>
</gene>
<dbReference type="PROSITE" id="PS51257">
    <property type="entry name" value="PROKAR_LIPOPROTEIN"/>
    <property type="match status" value="1"/>
</dbReference>
<keyword evidence="1" id="KW-0472">Membrane</keyword>
<protein>
    <submittedName>
        <fullName evidence="2">Uncharacterized protein</fullName>
    </submittedName>
</protein>
<reference evidence="2 3" key="1">
    <citation type="submission" date="2019-03" db="EMBL/GenBank/DDBJ databases">
        <title>Genomic Encyclopedia of Archaeal and Bacterial Type Strains, Phase II (KMG-II): from individual species to whole genera.</title>
        <authorList>
            <person name="Goeker M."/>
        </authorList>
    </citation>
    <scope>NUCLEOTIDE SEQUENCE [LARGE SCALE GENOMIC DNA]</scope>
    <source>
        <strain evidence="2 3">DSM 28323</strain>
    </source>
</reference>
<keyword evidence="1" id="KW-0812">Transmembrane</keyword>
<feature type="transmembrane region" description="Helical" evidence="1">
    <location>
        <begin position="208"/>
        <end position="230"/>
    </location>
</feature>
<feature type="transmembrane region" description="Helical" evidence="1">
    <location>
        <begin position="269"/>
        <end position="288"/>
    </location>
</feature>
<proteinExistence type="predicted"/>
<dbReference type="EMBL" id="SNWP01000011">
    <property type="protein sequence ID" value="TDO26515.1"/>
    <property type="molecule type" value="Genomic_DNA"/>
</dbReference>
<feature type="transmembrane region" description="Helical" evidence="1">
    <location>
        <begin position="48"/>
        <end position="67"/>
    </location>
</feature>
<feature type="transmembrane region" description="Helical" evidence="1">
    <location>
        <begin position="344"/>
        <end position="371"/>
    </location>
</feature>
<accession>A0A4R6IX98</accession>
<evidence type="ECO:0000313" key="3">
    <source>
        <dbReference type="Proteomes" id="UP000295741"/>
    </source>
</evidence>
<evidence type="ECO:0000256" key="1">
    <source>
        <dbReference type="SAM" id="Phobius"/>
    </source>
</evidence>
<feature type="transmembrane region" description="Helical" evidence="1">
    <location>
        <begin position="135"/>
        <end position="159"/>
    </location>
</feature>
<feature type="transmembrane region" description="Helical" evidence="1">
    <location>
        <begin position="171"/>
        <end position="196"/>
    </location>
</feature>
<feature type="transmembrane region" description="Helical" evidence="1">
    <location>
        <begin position="377"/>
        <end position="396"/>
    </location>
</feature>
<feature type="transmembrane region" description="Helical" evidence="1">
    <location>
        <begin position="7"/>
        <end position="28"/>
    </location>
</feature>
<feature type="transmembrane region" description="Helical" evidence="1">
    <location>
        <begin position="79"/>
        <end position="97"/>
    </location>
</feature>
<dbReference type="OrthoDB" id="2827525at2"/>
<keyword evidence="1" id="KW-1133">Transmembrane helix</keyword>
<dbReference type="RefSeq" id="WP_133474361.1">
    <property type="nucleotide sequence ID" value="NZ_SNWP01000011.1"/>
</dbReference>
<feature type="transmembrane region" description="Helical" evidence="1">
    <location>
        <begin position="103"/>
        <end position="123"/>
    </location>
</feature>
<feature type="transmembrane region" description="Helical" evidence="1">
    <location>
        <begin position="236"/>
        <end position="257"/>
    </location>
</feature>
<dbReference type="AlphaFoldDB" id="A0A4R6IX98"/>
<keyword evidence="3" id="KW-1185">Reference proteome</keyword>
<dbReference type="Proteomes" id="UP000295741">
    <property type="component" value="Unassembled WGS sequence"/>
</dbReference>
<organism evidence="2 3">
    <name type="scientific">Sediminibacterium goheungense</name>
    <dbReference type="NCBI Taxonomy" id="1086393"/>
    <lineage>
        <taxon>Bacteria</taxon>
        <taxon>Pseudomonadati</taxon>
        <taxon>Bacteroidota</taxon>
        <taxon>Chitinophagia</taxon>
        <taxon>Chitinophagales</taxon>
        <taxon>Chitinophagaceae</taxon>
        <taxon>Sediminibacterium</taxon>
    </lineage>
</organism>
<sequence>MEKAYRQWVSIGICNLILVALLGCIMRYKIIYSLPWLHQKHILHAHSHFAFSGWISQLLMVLLVGTLHNRMQAFVKYRYLLIANLLTAYGMLLSFPFEGYGPVSISFSTASILISYLFSYRFLRDLRQQPSPATQWFRAAVFFWVLSSLGAFTLSYLMASHTITQRWYLAAVYFFLHFQYNGWFFFGCMGILFAQLKQTRQVFAYHKRIFRCFVIACTPAYGLSVLWAALPLWVNLLVAAAAIAQVAGGIYLWKLVLQQNTAWQNRWPLLARQTGMLVMIALSSKLLLQLFSTIPSLSDLAFGFRPVVIGYLHLVLLGIISLFLITTILVYTSGTKMKWMRRGIRVFTAAIVLNELLLMLQGVCAMAYIAIPGIQQILLFAALALLTGAILIFFGYRKAVYA</sequence>
<name>A0A4R6IX98_9BACT</name>
<feature type="transmembrane region" description="Helical" evidence="1">
    <location>
        <begin position="308"/>
        <end position="332"/>
    </location>
</feature>
<evidence type="ECO:0000313" key="2">
    <source>
        <dbReference type="EMBL" id="TDO26515.1"/>
    </source>
</evidence>